<dbReference type="EMBL" id="CAJPDQ010000023">
    <property type="protein sequence ID" value="CAF9925335.1"/>
    <property type="molecule type" value="Genomic_DNA"/>
</dbReference>
<comment type="subcellular location">
    <subcellularLocation>
        <location evidence="2">Chromosome</location>
        <location evidence="2">Centromere</location>
    </subcellularLocation>
    <subcellularLocation>
        <location evidence="1">Nucleus</location>
    </subcellularLocation>
</comment>
<gene>
    <name evidence="7" type="ORF">GOMPHAMPRED_003861</name>
</gene>
<evidence type="ECO:0000313" key="7">
    <source>
        <dbReference type="EMBL" id="CAF9925335.1"/>
    </source>
</evidence>
<evidence type="ECO:0000256" key="6">
    <source>
        <dbReference type="ARBA" id="ARBA00023328"/>
    </source>
</evidence>
<evidence type="ECO:0000256" key="1">
    <source>
        <dbReference type="ARBA" id="ARBA00004123"/>
    </source>
</evidence>
<keyword evidence="8" id="KW-1185">Reference proteome</keyword>
<dbReference type="GO" id="GO:0000939">
    <property type="term" value="C:inner kinetochore"/>
    <property type="evidence" value="ECO:0007669"/>
    <property type="project" value="TreeGrafter"/>
</dbReference>
<accession>A0A8H3FKD3</accession>
<comment type="similarity">
    <text evidence="3">Belongs to the CENP-I/CTF3 family.</text>
</comment>
<dbReference type="GO" id="GO:0034080">
    <property type="term" value="P:CENP-A containing chromatin assembly"/>
    <property type="evidence" value="ECO:0007669"/>
    <property type="project" value="TreeGrafter"/>
</dbReference>
<protein>
    <recommendedName>
        <fullName evidence="9">Mis6 domain protein</fullName>
    </recommendedName>
</protein>
<dbReference type="GO" id="GO:0000070">
    <property type="term" value="P:mitotic sister chromatid segregation"/>
    <property type="evidence" value="ECO:0007669"/>
    <property type="project" value="TreeGrafter"/>
</dbReference>
<dbReference type="PANTHER" id="PTHR48208">
    <property type="entry name" value="CENTROMERE PROTEIN I"/>
    <property type="match status" value="1"/>
</dbReference>
<dbReference type="Proteomes" id="UP000664169">
    <property type="component" value="Unassembled WGS sequence"/>
</dbReference>
<evidence type="ECO:0008006" key="9">
    <source>
        <dbReference type="Google" id="ProtNLM"/>
    </source>
</evidence>
<reference evidence="7" key="1">
    <citation type="submission" date="2021-03" db="EMBL/GenBank/DDBJ databases">
        <authorList>
            <person name="Tagirdzhanova G."/>
        </authorList>
    </citation>
    <scope>NUCLEOTIDE SEQUENCE</scope>
</reference>
<name>A0A8H3FKD3_9LECA</name>
<dbReference type="OrthoDB" id="6347512at2759"/>
<dbReference type="CDD" id="cd22647">
    <property type="entry name" value="CTF3_NTD_HEAT"/>
    <property type="match status" value="1"/>
</dbReference>
<evidence type="ECO:0000256" key="3">
    <source>
        <dbReference type="ARBA" id="ARBA00005470"/>
    </source>
</evidence>
<comment type="caution">
    <text evidence="7">The sequence shown here is derived from an EMBL/GenBank/DDBJ whole genome shotgun (WGS) entry which is preliminary data.</text>
</comment>
<sequence>MDIITTIQDLIAESERPKKSRVQDVTQLVNTICDHANQFGLGNEALRSIIDLVREPRTLDQTNTTTLIKSLYPAQRIPSSHVSLVAAALGPAEKKPSTATQNLLLWWLALVRTAFEEWNVLERLYSILFNLLDMLTIRSNLCRLLCLITRRKHIKPWRIHRLHELSQSASNDQGLIALLKVYQNFYPDVIVPQGKSMELFKGLDKEWIARLNTIQEQNDISAGPASAFENVYGGNKRRRTEVIPRVQTRQIHENTVVLEELRTLEDFGNKYERIEYPNQIIAALDNQQLQRLVVLRDDPILNSRLNGWLTMFFDVHMQKESEEDQSDRTLDEVLDQLQIFTKHTKIVPIAFTGFLSRYVGYWDGQRHRSSILGILGYLEIKPYQEYRTQFLEGLEQAILDGTEAASVTILSLYTILIRSWTTNLLAATSRAIESGPDGTETITALISHCSALVIQLLTSGPSAIAQTGIHEHLQTIADVSLLALGSPRLKIDIPPSHHTYLIIFTSPTIYTLSSSSQLLSTYKDILEQHLSGQRKTKPALSSRSSITEFNGYMMDFCNLFWRSRAFNTADNNAKGCLLSRNITKALQQYAESIPVDRRYSLGALLSLSFHPALSAVSIQVFRNMEDKVMADNSDEEDVITKRHAGPVTQHSLAHLLSQGGLEVSWLNYRREVLDVLGAMGADGLSGLVQRSVKIS</sequence>
<keyword evidence="4" id="KW-0158">Chromosome</keyword>
<proteinExistence type="inferred from homology"/>
<dbReference type="PANTHER" id="PTHR48208:SF2">
    <property type="entry name" value="CENTROMERE PROTEIN I"/>
    <property type="match status" value="1"/>
</dbReference>
<dbReference type="AlphaFoldDB" id="A0A8H3FKD3"/>
<dbReference type="Pfam" id="PF07778">
    <property type="entry name" value="CENP-I"/>
    <property type="match status" value="1"/>
</dbReference>
<evidence type="ECO:0000313" key="8">
    <source>
        <dbReference type="Proteomes" id="UP000664169"/>
    </source>
</evidence>
<keyword evidence="5" id="KW-0539">Nucleus</keyword>
<evidence type="ECO:0000256" key="2">
    <source>
        <dbReference type="ARBA" id="ARBA00004584"/>
    </source>
</evidence>
<keyword evidence="6" id="KW-0137">Centromere</keyword>
<evidence type="ECO:0000256" key="5">
    <source>
        <dbReference type="ARBA" id="ARBA00023242"/>
    </source>
</evidence>
<evidence type="ECO:0000256" key="4">
    <source>
        <dbReference type="ARBA" id="ARBA00022454"/>
    </source>
</evidence>
<dbReference type="InterPro" id="IPR012485">
    <property type="entry name" value="CENP-I"/>
</dbReference>
<organism evidence="7 8">
    <name type="scientific">Gomphillus americanus</name>
    <dbReference type="NCBI Taxonomy" id="1940652"/>
    <lineage>
        <taxon>Eukaryota</taxon>
        <taxon>Fungi</taxon>
        <taxon>Dikarya</taxon>
        <taxon>Ascomycota</taxon>
        <taxon>Pezizomycotina</taxon>
        <taxon>Lecanoromycetes</taxon>
        <taxon>OSLEUM clade</taxon>
        <taxon>Ostropomycetidae</taxon>
        <taxon>Ostropales</taxon>
        <taxon>Graphidaceae</taxon>
        <taxon>Gomphilloideae</taxon>
        <taxon>Gomphillus</taxon>
    </lineage>
</organism>
<dbReference type="GO" id="GO:0005634">
    <property type="term" value="C:nucleus"/>
    <property type="evidence" value="ECO:0007669"/>
    <property type="project" value="UniProtKB-SubCell"/>
</dbReference>